<gene>
    <name evidence="1" type="ORF">GGR39_002686</name>
</gene>
<dbReference type="AlphaFoldDB" id="A0A7W6C006"/>
<organism evidence="1 2">
    <name type="scientific">Novosphingobium fluoreni</name>
    <dbReference type="NCBI Taxonomy" id="1391222"/>
    <lineage>
        <taxon>Bacteria</taxon>
        <taxon>Pseudomonadati</taxon>
        <taxon>Pseudomonadota</taxon>
        <taxon>Alphaproteobacteria</taxon>
        <taxon>Sphingomonadales</taxon>
        <taxon>Sphingomonadaceae</taxon>
        <taxon>Novosphingobium</taxon>
    </lineage>
</organism>
<keyword evidence="2" id="KW-1185">Reference proteome</keyword>
<protein>
    <submittedName>
        <fullName evidence="1">Uncharacterized protein</fullName>
    </submittedName>
</protein>
<dbReference type="EMBL" id="JACIDY010000007">
    <property type="protein sequence ID" value="MBB3941018.1"/>
    <property type="molecule type" value="Genomic_DNA"/>
</dbReference>
<name>A0A7W6C006_9SPHN</name>
<dbReference type="RefSeq" id="WP_183617571.1">
    <property type="nucleotide sequence ID" value="NZ_JACIDY010000007.1"/>
</dbReference>
<evidence type="ECO:0000313" key="1">
    <source>
        <dbReference type="EMBL" id="MBB3941018.1"/>
    </source>
</evidence>
<sequence length="62" mass="6653">MIYGFATEKSAVSKKLHNGTKMRTPGGAKQAKNESEMLISSAFLSGFARLEQRGAFATVSIT</sequence>
<evidence type="ECO:0000313" key="2">
    <source>
        <dbReference type="Proteomes" id="UP000561459"/>
    </source>
</evidence>
<dbReference type="Proteomes" id="UP000561459">
    <property type="component" value="Unassembled WGS sequence"/>
</dbReference>
<proteinExistence type="predicted"/>
<accession>A0A7W6C006</accession>
<comment type="caution">
    <text evidence="1">The sequence shown here is derived from an EMBL/GenBank/DDBJ whole genome shotgun (WGS) entry which is preliminary data.</text>
</comment>
<reference evidence="1 2" key="1">
    <citation type="submission" date="2020-08" db="EMBL/GenBank/DDBJ databases">
        <title>Genomic Encyclopedia of Type Strains, Phase IV (KMG-IV): sequencing the most valuable type-strain genomes for metagenomic binning, comparative biology and taxonomic classification.</title>
        <authorList>
            <person name="Goeker M."/>
        </authorList>
    </citation>
    <scope>NUCLEOTIDE SEQUENCE [LARGE SCALE GENOMIC DNA]</scope>
    <source>
        <strain evidence="1 2">DSM 27568</strain>
    </source>
</reference>